<dbReference type="RefSeq" id="WP_098979304.1">
    <property type="nucleotide sequence ID" value="NZ_NIRJ01000001.1"/>
</dbReference>
<dbReference type="InterPro" id="IPR009636">
    <property type="entry name" value="SCAF"/>
</dbReference>
<sequence length="206" mass="23299">MIENEQEVIDYLKKEENKDFLSKNGFSKVETKVETKEVKTPLTEDEVKAFVEGNKELKSKLSEEMVKGYLKEKLGIDVNDDTLKQGLVLGGTVENIKKLAVGKILSGVKYGDLLMSKIDFSKINFKDDKIEGLDEQLTKLQETYKDLFNPKVPGGQTTPPGLPKTTPATELEKINQEIEELKKKPSQQNRAKILVLISKKEELEKK</sequence>
<protein>
    <submittedName>
        <fullName evidence="1">Uncharacterized protein</fullName>
    </submittedName>
</protein>
<dbReference type="EMBL" id="NIRJ01000001">
    <property type="protein sequence ID" value="PHH97508.1"/>
    <property type="molecule type" value="Genomic_DNA"/>
</dbReference>
<name>A0A2C6A626_FUSNP</name>
<accession>A0A2C6A626</accession>
<dbReference type="Pfam" id="PF06810">
    <property type="entry name" value="Phage_scaffold"/>
    <property type="match status" value="1"/>
</dbReference>
<gene>
    <name evidence="1" type="ORF">CA840_09505</name>
</gene>
<comment type="caution">
    <text evidence="1">The sequence shown here is derived from an EMBL/GenBank/DDBJ whole genome shotgun (WGS) entry which is preliminary data.</text>
</comment>
<dbReference type="AlphaFoldDB" id="A0A2C6A626"/>
<evidence type="ECO:0000313" key="1">
    <source>
        <dbReference type="EMBL" id="PHH97508.1"/>
    </source>
</evidence>
<organism evidence="1 2">
    <name type="scientific">Fusobacterium nucleatum subsp. polymorphum</name>
    <name type="common">Fusobacterium polymorphum</name>
    <dbReference type="NCBI Taxonomy" id="76857"/>
    <lineage>
        <taxon>Bacteria</taxon>
        <taxon>Fusobacteriati</taxon>
        <taxon>Fusobacteriota</taxon>
        <taxon>Fusobacteriia</taxon>
        <taxon>Fusobacteriales</taxon>
        <taxon>Fusobacteriaceae</taxon>
        <taxon>Fusobacterium</taxon>
    </lineage>
</organism>
<reference evidence="1 2" key="1">
    <citation type="submission" date="2017-06" db="EMBL/GenBank/DDBJ databases">
        <title>Draft genome sequence of Fusobacterium nucleatum subsp. polymorphum KCOM 1002 (=ChDC F175).</title>
        <authorList>
            <person name="Kook J.-K."/>
            <person name="Park S.-N."/>
            <person name="Lim Y.K."/>
            <person name="Roh H."/>
        </authorList>
    </citation>
    <scope>NUCLEOTIDE SEQUENCE [LARGE SCALE GENOMIC DNA]</scope>
    <source>
        <strain evidence="2">KCOM 1002 (ChDC F175)</strain>
    </source>
</reference>
<proteinExistence type="predicted"/>
<evidence type="ECO:0000313" key="2">
    <source>
        <dbReference type="Proteomes" id="UP000225199"/>
    </source>
</evidence>
<dbReference type="Proteomes" id="UP000225199">
    <property type="component" value="Unassembled WGS sequence"/>
</dbReference>